<protein>
    <submittedName>
        <fullName evidence="1">Uncharacterized protein</fullName>
    </submittedName>
</protein>
<sequence>MDQLDKLRSEFYNLKGKNEKAQEECHDQLVEAEATAAMSADELSQKLMKYKDMATAIEQHLVILRAKLLALSKKLWQRVFKLCSGSKPNFVKVVADLRSTSFPFLVNISKAARNTLLEQEIWLTLLPKDLNLEILPDEAILLGLELPYFNPSTIVVLSSVLVVVAPRAVDLADSPMSTSIDQDAPSISIPSTQEQEHSPIISTKDHPIANVIGDPSRSVSTRKQLQTDAMWCYFDAFLTSVEPKNFKQAMTEPSWIDAMQEEIHEFERLQRLKGIGAVMSKQAFLNGELKKRSTFLNQKDLLIRTTHQPVYKLTRLLRSSRHSPRHGDKLVSWSSKKQKSTAISSTEAEYIALSGCCAQILWMRSQLTDYGFQFNKIPLYYDNKSAIALCCNNVQHSRAKHIDVRYHFIKEQVENGIVELYFVRTEYQLADIFTKPLPRERFNFLIEKLGMRSMSPEMLKRLTEEEDE</sequence>
<dbReference type="PANTHER" id="PTHR11439:SF483">
    <property type="entry name" value="PEPTIDE SYNTHASE GLIP-LIKE, PUTATIVE (AFU_ORTHOLOGUE AFUA_3G12920)-RELATED"/>
    <property type="match status" value="1"/>
</dbReference>
<proteinExistence type="predicted"/>
<name>A0ABQ5E5T6_9ASTR</name>
<dbReference type="PANTHER" id="PTHR11439">
    <property type="entry name" value="GAG-POL-RELATED RETROTRANSPOSON"/>
    <property type="match status" value="1"/>
</dbReference>
<organism evidence="1 2">
    <name type="scientific">Tanacetum coccineum</name>
    <dbReference type="NCBI Taxonomy" id="301880"/>
    <lineage>
        <taxon>Eukaryota</taxon>
        <taxon>Viridiplantae</taxon>
        <taxon>Streptophyta</taxon>
        <taxon>Embryophyta</taxon>
        <taxon>Tracheophyta</taxon>
        <taxon>Spermatophyta</taxon>
        <taxon>Magnoliopsida</taxon>
        <taxon>eudicotyledons</taxon>
        <taxon>Gunneridae</taxon>
        <taxon>Pentapetalae</taxon>
        <taxon>asterids</taxon>
        <taxon>campanulids</taxon>
        <taxon>Asterales</taxon>
        <taxon>Asteraceae</taxon>
        <taxon>Asteroideae</taxon>
        <taxon>Anthemideae</taxon>
        <taxon>Anthemidinae</taxon>
        <taxon>Tanacetum</taxon>
    </lineage>
</organism>
<reference evidence="1" key="2">
    <citation type="submission" date="2022-01" db="EMBL/GenBank/DDBJ databases">
        <authorList>
            <person name="Yamashiro T."/>
            <person name="Shiraishi A."/>
            <person name="Satake H."/>
            <person name="Nakayama K."/>
        </authorList>
    </citation>
    <scope>NUCLEOTIDE SEQUENCE</scope>
</reference>
<comment type="caution">
    <text evidence="1">The sequence shown here is derived from an EMBL/GenBank/DDBJ whole genome shotgun (WGS) entry which is preliminary data.</text>
</comment>
<gene>
    <name evidence="1" type="ORF">Tco_0954945</name>
</gene>
<keyword evidence="2" id="KW-1185">Reference proteome</keyword>
<accession>A0ABQ5E5T6</accession>
<dbReference type="CDD" id="cd09272">
    <property type="entry name" value="RNase_HI_RT_Ty1"/>
    <property type="match status" value="1"/>
</dbReference>
<reference evidence="1" key="1">
    <citation type="journal article" date="2022" name="Int. J. Mol. Sci.">
        <title>Draft Genome of Tanacetum Coccineum: Genomic Comparison of Closely Related Tanacetum-Family Plants.</title>
        <authorList>
            <person name="Yamashiro T."/>
            <person name="Shiraishi A."/>
            <person name="Nakayama K."/>
            <person name="Satake H."/>
        </authorList>
    </citation>
    <scope>NUCLEOTIDE SEQUENCE</scope>
</reference>
<dbReference type="Proteomes" id="UP001151760">
    <property type="component" value="Unassembled WGS sequence"/>
</dbReference>
<dbReference type="EMBL" id="BQNB010015967">
    <property type="protein sequence ID" value="GJT46230.1"/>
    <property type="molecule type" value="Genomic_DNA"/>
</dbReference>
<evidence type="ECO:0000313" key="2">
    <source>
        <dbReference type="Proteomes" id="UP001151760"/>
    </source>
</evidence>
<evidence type="ECO:0000313" key="1">
    <source>
        <dbReference type="EMBL" id="GJT46230.1"/>
    </source>
</evidence>